<evidence type="ECO:0000313" key="1">
    <source>
        <dbReference type="EMBL" id="KAI3763535.1"/>
    </source>
</evidence>
<evidence type="ECO:0000313" key="2">
    <source>
        <dbReference type="Proteomes" id="UP001055811"/>
    </source>
</evidence>
<keyword evidence="2" id="KW-1185">Reference proteome</keyword>
<dbReference type="EMBL" id="CM042011">
    <property type="protein sequence ID" value="KAI3763535.1"/>
    <property type="molecule type" value="Genomic_DNA"/>
</dbReference>
<dbReference type="Proteomes" id="UP001055811">
    <property type="component" value="Linkage Group LG03"/>
</dbReference>
<name>A0ACB9EY29_CICIN</name>
<comment type="caution">
    <text evidence="1">The sequence shown here is derived from an EMBL/GenBank/DDBJ whole genome shotgun (WGS) entry which is preliminary data.</text>
</comment>
<reference evidence="1 2" key="2">
    <citation type="journal article" date="2022" name="Mol. Ecol. Resour.">
        <title>The genomes of chicory, endive, great burdock and yacon provide insights into Asteraceae paleo-polyploidization history and plant inulin production.</title>
        <authorList>
            <person name="Fan W."/>
            <person name="Wang S."/>
            <person name="Wang H."/>
            <person name="Wang A."/>
            <person name="Jiang F."/>
            <person name="Liu H."/>
            <person name="Zhao H."/>
            <person name="Xu D."/>
            <person name="Zhang Y."/>
        </authorList>
    </citation>
    <scope>NUCLEOTIDE SEQUENCE [LARGE SCALE GENOMIC DNA]</scope>
    <source>
        <strain evidence="2">cv. Punajuju</strain>
        <tissue evidence="1">Leaves</tissue>
    </source>
</reference>
<gene>
    <name evidence="1" type="ORF">L2E82_13455</name>
</gene>
<reference evidence="2" key="1">
    <citation type="journal article" date="2022" name="Mol. Ecol. Resour.">
        <title>The genomes of chicory, endive, great burdock and yacon provide insights into Asteraceae palaeo-polyploidization history and plant inulin production.</title>
        <authorList>
            <person name="Fan W."/>
            <person name="Wang S."/>
            <person name="Wang H."/>
            <person name="Wang A."/>
            <person name="Jiang F."/>
            <person name="Liu H."/>
            <person name="Zhao H."/>
            <person name="Xu D."/>
            <person name="Zhang Y."/>
        </authorList>
    </citation>
    <scope>NUCLEOTIDE SEQUENCE [LARGE SCALE GENOMIC DNA]</scope>
    <source>
        <strain evidence="2">cv. Punajuju</strain>
    </source>
</reference>
<organism evidence="1 2">
    <name type="scientific">Cichorium intybus</name>
    <name type="common">Chicory</name>
    <dbReference type="NCBI Taxonomy" id="13427"/>
    <lineage>
        <taxon>Eukaryota</taxon>
        <taxon>Viridiplantae</taxon>
        <taxon>Streptophyta</taxon>
        <taxon>Embryophyta</taxon>
        <taxon>Tracheophyta</taxon>
        <taxon>Spermatophyta</taxon>
        <taxon>Magnoliopsida</taxon>
        <taxon>eudicotyledons</taxon>
        <taxon>Gunneridae</taxon>
        <taxon>Pentapetalae</taxon>
        <taxon>asterids</taxon>
        <taxon>campanulids</taxon>
        <taxon>Asterales</taxon>
        <taxon>Asteraceae</taxon>
        <taxon>Cichorioideae</taxon>
        <taxon>Cichorieae</taxon>
        <taxon>Cichoriinae</taxon>
        <taxon>Cichorium</taxon>
    </lineage>
</organism>
<proteinExistence type="predicted"/>
<sequence>MQKQCVGEAVSCILLEDNGSSIIPESVGKKRKNKPTLDAYERKAEGLRPFIRIDEGRERFGNLQCTFHQETEQPFTWNTVMYWEGISGNQVFRVFEKPVVGVEYEPRQSYWHRLELHLLFETTVPYGLPPFKSFNPR</sequence>
<protein>
    <submittedName>
        <fullName evidence="1">Uncharacterized protein</fullName>
    </submittedName>
</protein>
<accession>A0ACB9EY29</accession>